<keyword evidence="6" id="KW-0788">Thiol protease</keyword>
<dbReference type="InterPro" id="IPR038765">
    <property type="entry name" value="Papain-like_cys_pep_sf"/>
</dbReference>
<dbReference type="InterPro" id="IPR028889">
    <property type="entry name" value="USP"/>
</dbReference>
<evidence type="ECO:0000256" key="2">
    <source>
        <dbReference type="ARBA" id="ARBA00012759"/>
    </source>
</evidence>
<reference evidence="8" key="1">
    <citation type="submission" date="2023-10" db="EMBL/GenBank/DDBJ databases">
        <title>Genome assembly of Pristionchus species.</title>
        <authorList>
            <person name="Yoshida K."/>
            <person name="Sommer R.J."/>
        </authorList>
    </citation>
    <scope>NUCLEOTIDE SEQUENCE</scope>
    <source>
        <strain evidence="8">RS0144</strain>
    </source>
</reference>
<evidence type="ECO:0000313" key="8">
    <source>
        <dbReference type="EMBL" id="GMT01529.1"/>
    </source>
</evidence>
<dbReference type="PANTHER" id="PTHR43982:SF1">
    <property type="entry name" value="UBIQUITIN CARBOXYL-TERMINAL HYDROLASE 14"/>
    <property type="match status" value="1"/>
</dbReference>
<feature type="domain" description="USP" evidence="7">
    <location>
        <begin position="1"/>
        <end position="93"/>
    </location>
</feature>
<evidence type="ECO:0000313" key="9">
    <source>
        <dbReference type="Proteomes" id="UP001432027"/>
    </source>
</evidence>
<dbReference type="SUPFAM" id="SSF54001">
    <property type="entry name" value="Cysteine proteinases"/>
    <property type="match status" value="1"/>
</dbReference>
<dbReference type="EC" id="3.4.19.12" evidence="2"/>
<keyword evidence="5" id="KW-0378">Hydrolase</keyword>
<dbReference type="PANTHER" id="PTHR43982">
    <property type="entry name" value="UBIQUITIN CARBOXYL-TERMINAL HYDROLASE"/>
    <property type="match status" value="1"/>
</dbReference>
<comment type="catalytic activity">
    <reaction evidence="1">
        <text>Thiol-dependent hydrolysis of ester, thioester, amide, peptide and isopeptide bonds formed by the C-terminal Gly of ubiquitin (a 76-residue protein attached to proteins as an intracellular targeting signal).</text>
        <dbReference type="EC" id="3.4.19.12"/>
    </reaction>
</comment>
<sequence length="93" mass="10480">GNDCFLNAALQYMRRAGDLREALKLRKTVDSKDEKEQAKECVLLMLAELLTGEGSVGVKEFRAALPKAIKGLEERFLTTQQDAYEILTKIFDD</sequence>
<dbReference type="GO" id="GO:0061136">
    <property type="term" value="P:regulation of proteasomal protein catabolic process"/>
    <property type="evidence" value="ECO:0007669"/>
    <property type="project" value="TreeGrafter"/>
</dbReference>
<organism evidence="8 9">
    <name type="scientific">Pristionchus entomophagus</name>
    <dbReference type="NCBI Taxonomy" id="358040"/>
    <lineage>
        <taxon>Eukaryota</taxon>
        <taxon>Metazoa</taxon>
        <taxon>Ecdysozoa</taxon>
        <taxon>Nematoda</taxon>
        <taxon>Chromadorea</taxon>
        <taxon>Rhabditida</taxon>
        <taxon>Rhabditina</taxon>
        <taxon>Diplogasteromorpha</taxon>
        <taxon>Diplogasteroidea</taxon>
        <taxon>Neodiplogasteridae</taxon>
        <taxon>Pristionchus</taxon>
    </lineage>
</organism>
<accession>A0AAV5U523</accession>
<keyword evidence="4" id="KW-0833">Ubl conjugation pathway</keyword>
<evidence type="ECO:0000256" key="6">
    <source>
        <dbReference type="ARBA" id="ARBA00022807"/>
    </source>
</evidence>
<dbReference type="GO" id="GO:0016579">
    <property type="term" value="P:protein deubiquitination"/>
    <property type="evidence" value="ECO:0007669"/>
    <property type="project" value="InterPro"/>
</dbReference>
<keyword evidence="3" id="KW-0645">Protease</keyword>
<dbReference type="InterPro" id="IPR001394">
    <property type="entry name" value="Peptidase_C19_UCH"/>
</dbReference>
<dbReference type="GO" id="GO:0070628">
    <property type="term" value="F:proteasome binding"/>
    <property type="evidence" value="ECO:0007669"/>
    <property type="project" value="TreeGrafter"/>
</dbReference>
<proteinExistence type="predicted"/>
<evidence type="ECO:0000256" key="5">
    <source>
        <dbReference type="ARBA" id="ARBA00022801"/>
    </source>
</evidence>
<evidence type="ECO:0000256" key="3">
    <source>
        <dbReference type="ARBA" id="ARBA00022670"/>
    </source>
</evidence>
<dbReference type="EMBL" id="BTSX01000005">
    <property type="protein sequence ID" value="GMT01529.1"/>
    <property type="molecule type" value="Genomic_DNA"/>
</dbReference>
<feature type="non-terminal residue" evidence="8">
    <location>
        <position position="93"/>
    </location>
</feature>
<feature type="non-terminal residue" evidence="8">
    <location>
        <position position="1"/>
    </location>
</feature>
<comment type="caution">
    <text evidence="8">The sequence shown here is derived from an EMBL/GenBank/DDBJ whole genome shotgun (WGS) entry which is preliminary data.</text>
</comment>
<evidence type="ECO:0000256" key="1">
    <source>
        <dbReference type="ARBA" id="ARBA00000707"/>
    </source>
</evidence>
<dbReference type="Proteomes" id="UP001432027">
    <property type="component" value="Unassembled WGS sequence"/>
</dbReference>
<keyword evidence="9" id="KW-1185">Reference proteome</keyword>
<gene>
    <name evidence="8" type="ORF">PENTCL1PPCAC_23703</name>
</gene>
<dbReference type="AlphaFoldDB" id="A0AAV5U523"/>
<protein>
    <recommendedName>
        <fullName evidence="2">ubiquitinyl hydrolase 1</fullName>
        <ecNumber evidence="2">3.4.19.12</ecNumber>
    </recommendedName>
</protein>
<dbReference type="PROSITE" id="PS50235">
    <property type="entry name" value="USP_3"/>
    <property type="match status" value="1"/>
</dbReference>
<dbReference type="GO" id="GO:0043161">
    <property type="term" value="P:proteasome-mediated ubiquitin-dependent protein catabolic process"/>
    <property type="evidence" value="ECO:0007669"/>
    <property type="project" value="InterPro"/>
</dbReference>
<name>A0AAV5U523_9BILA</name>
<dbReference type="InterPro" id="IPR044635">
    <property type="entry name" value="UBP14-like"/>
</dbReference>
<evidence type="ECO:0000256" key="4">
    <source>
        <dbReference type="ARBA" id="ARBA00022786"/>
    </source>
</evidence>
<dbReference type="Pfam" id="PF00443">
    <property type="entry name" value="UCH"/>
    <property type="match status" value="1"/>
</dbReference>
<dbReference type="GO" id="GO:0004843">
    <property type="term" value="F:cysteine-type deubiquitinase activity"/>
    <property type="evidence" value="ECO:0007669"/>
    <property type="project" value="UniProtKB-EC"/>
</dbReference>
<dbReference type="Gene3D" id="3.90.70.10">
    <property type="entry name" value="Cysteine proteinases"/>
    <property type="match status" value="1"/>
</dbReference>
<evidence type="ECO:0000259" key="7">
    <source>
        <dbReference type="PROSITE" id="PS50235"/>
    </source>
</evidence>